<dbReference type="AlphaFoldDB" id="A0A2V0P794"/>
<dbReference type="Pfam" id="PF04893">
    <property type="entry name" value="Yip1"/>
    <property type="match status" value="1"/>
</dbReference>
<feature type="compositionally biased region" description="Low complexity" evidence="7">
    <location>
        <begin position="31"/>
        <end position="46"/>
    </location>
</feature>
<proteinExistence type="inferred from homology"/>
<dbReference type="GO" id="GO:0000139">
    <property type="term" value="C:Golgi membrane"/>
    <property type="evidence" value="ECO:0007669"/>
    <property type="project" value="UniProtKB-SubCell"/>
</dbReference>
<feature type="transmembrane region" description="Helical" evidence="6">
    <location>
        <begin position="131"/>
        <end position="152"/>
    </location>
</feature>
<feature type="domain" description="Yip1" evidence="8">
    <location>
        <begin position="104"/>
        <end position="234"/>
    </location>
</feature>
<dbReference type="InterPro" id="IPR045231">
    <property type="entry name" value="Yip1/4-like"/>
</dbReference>
<feature type="transmembrane region" description="Helical" evidence="6">
    <location>
        <begin position="158"/>
        <end position="183"/>
    </location>
</feature>
<evidence type="ECO:0000313" key="9">
    <source>
        <dbReference type="EMBL" id="GBF93743.1"/>
    </source>
</evidence>
<keyword evidence="4 6" id="KW-1133">Transmembrane helix</keyword>
<evidence type="ECO:0000256" key="2">
    <source>
        <dbReference type="ARBA" id="ARBA00010596"/>
    </source>
</evidence>
<keyword evidence="5 6" id="KW-0472">Membrane</keyword>
<comment type="caution">
    <text evidence="9">The sequence shown here is derived from an EMBL/GenBank/DDBJ whole genome shotgun (WGS) entry which is preliminary data.</text>
</comment>
<dbReference type="GO" id="GO:0005802">
    <property type="term" value="C:trans-Golgi network"/>
    <property type="evidence" value="ECO:0007669"/>
    <property type="project" value="TreeGrafter"/>
</dbReference>
<evidence type="ECO:0000256" key="3">
    <source>
        <dbReference type="ARBA" id="ARBA00022692"/>
    </source>
</evidence>
<dbReference type="OrthoDB" id="411251at2759"/>
<accession>A0A2V0P794</accession>
<evidence type="ECO:0000256" key="4">
    <source>
        <dbReference type="ARBA" id="ARBA00022989"/>
    </source>
</evidence>
<sequence length="239" mass="25473">MAWPGQPQQPEAEQRLFEGHVPSVPSSTSLPGIAAPSGAVPSAAAPTGFGGGGGGGGGGWDENTLDEPVWHTLKRDVITIGRNLRSVLIPINWDFTNSSAALGNWDLWGPLIFMLSLAITLSAGEKKPSDVFALVFTEVALGAVVLTVNVILLGGDIVFFQSMCLIGYCLFPINIAAIVCLFTRIKWLRLLVLLVCLVWSSAAALPFIGKTVVDRRRALAVYPVLLMYTSIGWLALVKS</sequence>
<dbReference type="EMBL" id="BDRX01000044">
    <property type="protein sequence ID" value="GBF93743.1"/>
    <property type="molecule type" value="Genomic_DNA"/>
</dbReference>
<feature type="region of interest" description="Disordered" evidence="7">
    <location>
        <begin position="1"/>
        <end position="63"/>
    </location>
</feature>
<dbReference type="InterPro" id="IPR006977">
    <property type="entry name" value="Yip1_dom"/>
</dbReference>
<evidence type="ECO:0000256" key="5">
    <source>
        <dbReference type="ARBA" id="ARBA00023136"/>
    </source>
</evidence>
<feature type="compositionally biased region" description="Gly residues" evidence="7">
    <location>
        <begin position="48"/>
        <end position="60"/>
    </location>
</feature>
<dbReference type="Proteomes" id="UP000247498">
    <property type="component" value="Unassembled WGS sequence"/>
</dbReference>
<protein>
    <recommendedName>
        <fullName evidence="6">Protein YIP</fullName>
    </recommendedName>
</protein>
<evidence type="ECO:0000256" key="7">
    <source>
        <dbReference type="SAM" id="MobiDB-lite"/>
    </source>
</evidence>
<feature type="transmembrane region" description="Helical" evidence="6">
    <location>
        <begin position="107"/>
        <end position="124"/>
    </location>
</feature>
<organism evidence="9 10">
    <name type="scientific">Raphidocelis subcapitata</name>
    <dbReference type="NCBI Taxonomy" id="307507"/>
    <lineage>
        <taxon>Eukaryota</taxon>
        <taxon>Viridiplantae</taxon>
        <taxon>Chlorophyta</taxon>
        <taxon>core chlorophytes</taxon>
        <taxon>Chlorophyceae</taxon>
        <taxon>CS clade</taxon>
        <taxon>Sphaeropleales</taxon>
        <taxon>Selenastraceae</taxon>
        <taxon>Raphidocelis</taxon>
    </lineage>
</organism>
<feature type="transmembrane region" description="Helical" evidence="6">
    <location>
        <begin position="190"/>
        <end position="208"/>
    </location>
</feature>
<name>A0A2V0P794_9CHLO</name>
<dbReference type="STRING" id="307507.A0A2V0P794"/>
<dbReference type="PANTHER" id="PTHR21236:SF1">
    <property type="entry name" value="PROTEIN YIPF6"/>
    <property type="match status" value="1"/>
</dbReference>
<evidence type="ECO:0000313" key="10">
    <source>
        <dbReference type="Proteomes" id="UP000247498"/>
    </source>
</evidence>
<evidence type="ECO:0000256" key="6">
    <source>
        <dbReference type="RuleBase" id="RU361264"/>
    </source>
</evidence>
<comment type="similarity">
    <text evidence="2 6">Belongs to the YIP1 family.</text>
</comment>
<gene>
    <name evidence="9" type="ORF">Rsub_06075</name>
</gene>
<dbReference type="FunCoup" id="A0A2V0P794">
    <property type="interactions" value="2043"/>
</dbReference>
<keyword evidence="3 6" id="KW-0812">Transmembrane</keyword>
<keyword evidence="10" id="KW-1185">Reference proteome</keyword>
<dbReference type="InParanoid" id="A0A2V0P794"/>
<evidence type="ECO:0000256" key="1">
    <source>
        <dbReference type="ARBA" id="ARBA00004141"/>
    </source>
</evidence>
<reference evidence="9 10" key="1">
    <citation type="journal article" date="2018" name="Sci. Rep.">
        <title>Raphidocelis subcapitata (=Pseudokirchneriella subcapitata) provides an insight into genome evolution and environmental adaptations in the Sphaeropleales.</title>
        <authorList>
            <person name="Suzuki S."/>
            <person name="Yamaguchi H."/>
            <person name="Nakajima N."/>
            <person name="Kawachi M."/>
        </authorList>
    </citation>
    <scope>NUCLEOTIDE SEQUENCE [LARGE SCALE GENOMIC DNA]</scope>
    <source>
        <strain evidence="9 10">NIES-35</strain>
    </source>
</reference>
<feature type="transmembrane region" description="Helical" evidence="6">
    <location>
        <begin position="220"/>
        <end position="237"/>
    </location>
</feature>
<dbReference type="PANTHER" id="PTHR21236">
    <property type="entry name" value="GOLGI MEMBRANE PROTEIN YIP1"/>
    <property type="match status" value="1"/>
</dbReference>
<dbReference type="GO" id="GO:0006888">
    <property type="term" value="P:endoplasmic reticulum to Golgi vesicle-mediated transport"/>
    <property type="evidence" value="ECO:0007669"/>
    <property type="project" value="InterPro"/>
</dbReference>
<evidence type="ECO:0000259" key="8">
    <source>
        <dbReference type="Pfam" id="PF04893"/>
    </source>
</evidence>
<feature type="compositionally biased region" description="Polar residues" evidence="7">
    <location>
        <begin position="1"/>
        <end position="11"/>
    </location>
</feature>
<comment type="subcellular location">
    <subcellularLocation>
        <location evidence="6">Golgi apparatus membrane</location>
        <topology evidence="6">Multi-pass membrane protein</topology>
    </subcellularLocation>
    <subcellularLocation>
        <location evidence="1">Membrane</location>
        <topology evidence="1">Multi-pass membrane protein</topology>
    </subcellularLocation>
</comment>